<accession>A0A2W4RDR0</accession>
<reference evidence="1 2" key="1">
    <citation type="journal article" date="2018" name="Aquat. Microb. Ecol.">
        <title>Gammaproteobacterial methanotrophs dominate.</title>
        <authorList>
            <person name="Rissanen A.J."/>
            <person name="Saarenheimo J."/>
            <person name="Tiirola M."/>
            <person name="Peura S."/>
            <person name="Aalto S.L."/>
            <person name="Karvinen A."/>
            <person name="Nykanen H."/>
        </authorList>
    </citation>
    <scope>NUCLEOTIDE SEQUENCE [LARGE SCALE GENOMIC DNA]</scope>
    <source>
        <strain evidence="1">AMbin10</strain>
    </source>
</reference>
<gene>
    <name evidence="1" type="ORF">DM484_08580</name>
</gene>
<sequence length="77" mass="8526">MRLKGGDFPALFFWGCLRLFPVRRKTQDRHSALRVSGRARNAVIPAGMPESSAMDGNFPIAQMFVSSDLAVHSFTSL</sequence>
<evidence type="ECO:0000313" key="2">
    <source>
        <dbReference type="Proteomes" id="UP000249396"/>
    </source>
</evidence>
<name>A0A2W4RDR0_9GAMM</name>
<evidence type="ECO:0000313" key="1">
    <source>
        <dbReference type="EMBL" id="PZN81343.1"/>
    </source>
</evidence>
<comment type="caution">
    <text evidence="1">The sequence shown here is derived from an EMBL/GenBank/DDBJ whole genome shotgun (WGS) entry which is preliminary data.</text>
</comment>
<dbReference type="AlphaFoldDB" id="A0A2W4RDR0"/>
<organism evidence="1 2">
    <name type="scientific">Candidatus Methylumidiphilus alinenensis</name>
    <dbReference type="NCBI Taxonomy" id="2202197"/>
    <lineage>
        <taxon>Bacteria</taxon>
        <taxon>Pseudomonadati</taxon>
        <taxon>Pseudomonadota</taxon>
        <taxon>Gammaproteobacteria</taxon>
        <taxon>Methylococcales</taxon>
        <taxon>Candidatus Methylumidiphilus</taxon>
    </lineage>
</organism>
<dbReference type="EMBL" id="QJPH01000269">
    <property type="protein sequence ID" value="PZN81343.1"/>
    <property type="molecule type" value="Genomic_DNA"/>
</dbReference>
<proteinExistence type="predicted"/>
<dbReference type="Proteomes" id="UP000249396">
    <property type="component" value="Unassembled WGS sequence"/>
</dbReference>
<protein>
    <submittedName>
        <fullName evidence="1">Uncharacterized protein</fullName>
    </submittedName>
</protein>